<dbReference type="InterPro" id="IPR003043">
    <property type="entry name" value="Uropor_MeTrfase_CS"/>
</dbReference>
<comment type="pathway">
    <text evidence="8">Porphyrin-containing compound metabolism; siroheme biosynthesis; precorrin-2 from uroporphyrinogen III: step 1/1.</text>
</comment>
<protein>
    <recommendedName>
        <fullName evidence="2">uroporphyrinogen-III C-methyltransferase</fullName>
        <ecNumber evidence="2">2.1.1.107</ecNumber>
    </recommendedName>
</protein>
<name>A0A1I4UCQ0_9BURK</name>
<dbReference type="InterPro" id="IPR014777">
    <property type="entry name" value="4pyrrole_Mease_sub1"/>
</dbReference>
<proteinExistence type="inferred from homology"/>
<evidence type="ECO:0000259" key="11">
    <source>
        <dbReference type="Pfam" id="PF00590"/>
    </source>
</evidence>
<dbReference type="GO" id="GO:0009236">
    <property type="term" value="P:cobalamin biosynthetic process"/>
    <property type="evidence" value="ECO:0007669"/>
    <property type="project" value="UniProtKB-KW"/>
</dbReference>
<evidence type="ECO:0000313" key="12">
    <source>
        <dbReference type="EMBL" id="SFM86738.1"/>
    </source>
</evidence>
<keyword evidence="5 10" id="KW-0808">Transferase</keyword>
<evidence type="ECO:0000256" key="8">
    <source>
        <dbReference type="ARBA" id="ARBA00025705"/>
    </source>
</evidence>
<dbReference type="STRING" id="758825.SAMN02982985_05599"/>
<feature type="domain" description="Tetrapyrrole methylase" evidence="11">
    <location>
        <begin position="7"/>
        <end position="217"/>
    </location>
</feature>
<dbReference type="Gene3D" id="3.30.950.10">
    <property type="entry name" value="Methyltransferase, Cobalt-precorrin-4 Transmethylase, Domain 2"/>
    <property type="match status" value="1"/>
</dbReference>
<evidence type="ECO:0000256" key="7">
    <source>
        <dbReference type="ARBA" id="ARBA00023244"/>
    </source>
</evidence>
<dbReference type="Pfam" id="PF00590">
    <property type="entry name" value="TP_methylase"/>
    <property type="match status" value="1"/>
</dbReference>
<dbReference type="InterPro" id="IPR000878">
    <property type="entry name" value="4pyrrol_Mease"/>
</dbReference>
<evidence type="ECO:0000256" key="2">
    <source>
        <dbReference type="ARBA" id="ARBA00012162"/>
    </source>
</evidence>
<dbReference type="GO" id="GO:0019354">
    <property type="term" value="P:siroheme biosynthetic process"/>
    <property type="evidence" value="ECO:0007669"/>
    <property type="project" value="UniProtKB-UniPathway"/>
</dbReference>
<evidence type="ECO:0000313" key="13">
    <source>
        <dbReference type="Proteomes" id="UP000199470"/>
    </source>
</evidence>
<dbReference type="FunFam" id="3.40.1010.10:FF:000001">
    <property type="entry name" value="Siroheme synthase"/>
    <property type="match status" value="1"/>
</dbReference>
<evidence type="ECO:0000256" key="4">
    <source>
        <dbReference type="ARBA" id="ARBA00022603"/>
    </source>
</evidence>
<dbReference type="SUPFAM" id="SSF53790">
    <property type="entry name" value="Tetrapyrrole methylase"/>
    <property type="match status" value="1"/>
</dbReference>
<dbReference type="UniPathway" id="UPA00262">
    <property type="reaction ID" value="UER00211"/>
</dbReference>
<reference evidence="12 13" key="1">
    <citation type="submission" date="2016-10" db="EMBL/GenBank/DDBJ databases">
        <authorList>
            <person name="de Groot N.N."/>
        </authorList>
    </citation>
    <scope>NUCLEOTIDE SEQUENCE [LARGE SCALE GENOMIC DNA]</scope>
    <source>
        <strain evidence="12 13">ATCC 43154</strain>
    </source>
</reference>
<comment type="pathway">
    <text evidence="9">Cofactor biosynthesis; adenosylcobalamin biosynthesis; precorrin-2 from uroporphyrinogen III: step 1/1.</text>
</comment>
<dbReference type="CDD" id="cd11642">
    <property type="entry name" value="SUMT"/>
    <property type="match status" value="1"/>
</dbReference>
<keyword evidence="3" id="KW-0169">Cobalamin biosynthesis</keyword>
<dbReference type="EMBL" id="FOTW01000040">
    <property type="protein sequence ID" value="SFM86738.1"/>
    <property type="molecule type" value="Genomic_DNA"/>
</dbReference>
<dbReference type="GO" id="GO:0004851">
    <property type="term" value="F:uroporphyrin-III C-methyltransferase activity"/>
    <property type="evidence" value="ECO:0007669"/>
    <property type="project" value="UniProtKB-EC"/>
</dbReference>
<dbReference type="RefSeq" id="WP_093391012.1">
    <property type="nucleotide sequence ID" value="NZ_FOTW01000040.1"/>
</dbReference>
<dbReference type="InterPro" id="IPR050161">
    <property type="entry name" value="Siro_Cobalamin_biosynth"/>
</dbReference>
<dbReference type="InterPro" id="IPR006366">
    <property type="entry name" value="CobA/CysG_C"/>
</dbReference>
<dbReference type="InterPro" id="IPR035996">
    <property type="entry name" value="4pyrrol_Methylase_sf"/>
</dbReference>
<gene>
    <name evidence="12" type="ORF">SAMN02982985_05599</name>
</gene>
<keyword evidence="13" id="KW-1185">Reference proteome</keyword>
<evidence type="ECO:0000256" key="1">
    <source>
        <dbReference type="ARBA" id="ARBA00005879"/>
    </source>
</evidence>
<evidence type="ECO:0000256" key="5">
    <source>
        <dbReference type="ARBA" id="ARBA00022679"/>
    </source>
</evidence>
<dbReference type="GO" id="GO:0032259">
    <property type="term" value="P:methylation"/>
    <property type="evidence" value="ECO:0007669"/>
    <property type="project" value="UniProtKB-KW"/>
</dbReference>
<dbReference type="PROSITE" id="PS00840">
    <property type="entry name" value="SUMT_2"/>
    <property type="match status" value="1"/>
</dbReference>
<evidence type="ECO:0000256" key="9">
    <source>
        <dbReference type="ARBA" id="ARBA00060548"/>
    </source>
</evidence>
<sequence length="303" mass="31111">MQAAQGKVTLVGAGPGDPELLTIKALKAIEAADVLLIDDLVNPEILALAPSTARVIQVGKRGGCESTPQEFIERLMIAEARAGQHVVRLKGGDPYLFGRGGEERAQLRAHGIAVEVVPGISSGLAAPATLGVPLTHRAWSQGAVFVTGHGKDAASEPNWAALAQSGLTLVVYMGVARCEAIQAGLLAGGAKPDTPVAVVQSATRAHQRQLLTTLGQLPAALRDSGLGSPSIIVIGDVVRCADDWQDLAELAPPPALEQPAVGHAASPGIRFFVTSRDAALTPASQGSDPVRGLTPTVAFRVAG</sequence>
<dbReference type="InterPro" id="IPR014776">
    <property type="entry name" value="4pyrrole_Mease_sub2"/>
</dbReference>
<dbReference type="EC" id="2.1.1.107" evidence="2"/>
<dbReference type="PROSITE" id="PS00839">
    <property type="entry name" value="SUMT_1"/>
    <property type="match status" value="1"/>
</dbReference>
<dbReference type="PANTHER" id="PTHR45790:SF3">
    <property type="entry name" value="S-ADENOSYL-L-METHIONINE-DEPENDENT UROPORPHYRINOGEN III METHYLTRANSFERASE, CHLOROPLASTIC"/>
    <property type="match status" value="1"/>
</dbReference>
<keyword evidence="7" id="KW-0627">Porphyrin biosynthesis</keyword>
<keyword evidence="6" id="KW-0949">S-adenosyl-L-methionine</keyword>
<comment type="similarity">
    <text evidence="1 10">Belongs to the precorrin methyltransferase family.</text>
</comment>
<accession>A0A1I4UCQ0</accession>
<evidence type="ECO:0000256" key="3">
    <source>
        <dbReference type="ARBA" id="ARBA00022573"/>
    </source>
</evidence>
<evidence type="ECO:0000256" key="6">
    <source>
        <dbReference type="ARBA" id="ARBA00022691"/>
    </source>
</evidence>
<evidence type="ECO:0000256" key="10">
    <source>
        <dbReference type="RuleBase" id="RU003960"/>
    </source>
</evidence>
<organism evidence="12 13">
    <name type="scientific">Rugamonas rubra</name>
    <dbReference type="NCBI Taxonomy" id="758825"/>
    <lineage>
        <taxon>Bacteria</taxon>
        <taxon>Pseudomonadati</taxon>
        <taxon>Pseudomonadota</taxon>
        <taxon>Betaproteobacteria</taxon>
        <taxon>Burkholderiales</taxon>
        <taxon>Oxalobacteraceae</taxon>
        <taxon>Telluria group</taxon>
        <taxon>Rugamonas</taxon>
    </lineage>
</organism>
<dbReference type="OrthoDB" id="9815856at2"/>
<dbReference type="AlphaFoldDB" id="A0A1I4UCQ0"/>
<dbReference type="NCBIfam" id="TIGR01469">
    <property type="entry name" value="cobA_cysG_Cterm"/>
    <property type="match status" value="1"/>
</dbReference>
<dbReference type="PANTHER" id="PTHR45790">
    <property type="entry name" value="SIROHEME SYNTHASE-RELATED"/>
    <property type="match status" value="1"/>
</dbReference>
<keyword evidence="4 10" id="KW-0489">Methyltransferase</keyword>
<dbReference type="FunFam" id="3.30.950.10:FF:000001">
    <property type="entry name" value="Siroheme synthase"/>
    <property type="match status" value="1"/>
</dbReference>
<dbReference type="Proteomes" id="UP000199470">
    <property type="component" value="Unassembled WGS sequence"/>
</dbReference>
<dbReference type="NCBIfam" id="NF004790">
    <property type="entry name" value="PRK06136.1"/>
    <property type="match status" value="1"/>
</dbReference>
<dbReference type="Gene3D" id="3.40.1010.10">
    <property type="entry name" value="Cobalt-precorrin-4 Transmethylase, Domain 1"/>
    <property type="match status" value="1"/>
</dbReference>